<keyword evidence="2" id="KW-0282">Flagellum</keyword>
<dbReference type="EMBL" id="NEWD01000004">
    <property type="protein sequence ID" value="OXN01521.1"/>
    <property type="molecule type" value="Genomic_DNA"/>
</dbReference>
<keyword evidence="2" id="KW-0969">Cilium</keyword>
<dbReference type="InterPro" id="IPR013974">
    <property type="entry name" value="SAF"/>
</dbReference>
<gene>
    <name evidence="2" type="ORF">Tam10B_0524</name>
</gene>
<evidence type="ECO:0000313" key="3">
    <source>
        <dbReference type="Proteomes" id="UP000215433"/>
    </source>
</evidence>
<comment type="caution">
    <text evidence="2">The sequence shown here is derived from an EMBL/GenBank/DDBJ whole genome shotgun (WGS) entry which is preliminary data.</text>
</comment>
<keyword evidence="3" id="KW-1185">Reference proteome</keyword>
<dbReference type="SMART" id="SM00858">
    <property type="entry name" value="SAF"/>
    <property type="match status" value="1"/>
</dbReference>
<dbReference type="Pfam" id="PF08666">
    <property type="entry name" value="SAF"/>
    <property type="match status" value="1"/>
</dbReference>
<keyword evidence="2" id="KW-0966">Cell projection</keyword>
<name>A0A229W103_9BIFI</name>
<dbReference type="AlphaFoldDB" id="A0A229W103"/>
<feature type="domain" description="SAF" evidence="1">
    <location>
        <begin position="15"/>
        <end position="77"/>
    </location>
</feature>
<dbReference type="Proteomes" id="UP000215433">
    <property type="component" value="Unassembled WGS sequence"/>
</dbReference>
<accession>A0A229W103</accession>
<proteinExistence type="predicted"/>
<sequence>MWLILQCLMSLMERGPVAVASASISRGLTITAASVTIEQVPVSAVTESAFTSSDDIDGLIAQIDIAKGEPIMKGMAKRAPVVGADHTAVEITVSSSVETLMPGRAVRLVAADRVLAESAMVVKVPEQGSEDSGGILSGRDGEDATVTVALTAEEAMAVLAAQEEGPILAVALADG</sequence>
<dbReference type="CDD" id="cd11614">
    <property type="entry name" value="SAF_CpaB_FlgA_like"/>
    <property type="match status" value="1"/>
</dbReference>
<dbReference type="Gene3D" id="3.90.1210.10">
    <property type="entry name" value="Antifreeze-like/N-acetylneuraminic acid synthase C-terminal domain"/>
    <property type="match status" value="1"/>
</dbReference>
<reference evidence="2 3" key="1">
    <citation type="submission" date="2017-05" db="EMBL/GenBank/DDBJ databases">
        <title>Bifidobacterium vansinderenii sp. nov.</title>
        <authorList>
            <person name="Lugli G.A."/>
            <person name="Duranti S."/>
            <person name="Mangifesta M."/>
        </authorList>
    </citation>
    <scope>NUCLEOTIDE SEQUENCE [LARGE SCALE GENOMIC DNA]</scope>
    <source>
        <strain evidence="2 3">Tam10B</strain>
    </source>
</reference>
<organism evidence="2 3">
    <name type="scientific">Bifidobacterium vansinderenii</name>
    <dbReference type="NCBI Taxonomy" id="1984871"/>
    <lineage>
        <taxon>Bacteria</taxon>
        <taxon>Bacillati</taxon>
        <taxon>Actinomycetota</taxon>
        <taxon>Actinomycetes</taxon>
        <taxon>Bifidobacteriales</taxon>
        <taxon>Bifidobacteriaceae</taxon>
        <taxon>Bifidobacterium</taxon>
    </lineage>
</organism>
<protein>
    <submittedName>
        <fullName evidence="2">Flagellar basal body P-ring biosynthesis protein FlgA</fullName>
    </submittedName>
</protein>
<evidence type="ECO:0000259" key="1">
    <source>
        <dbReference type="SMART" id="SM00858"/>
    </source>
</evidence>
<evidence type="ECO:0000313" key="2">
    <source>
        <dbReference type="EMBL" id="OXN01521.1"/>
    </source>
</evidence>